<evidence type="ECO:0000313" key="6">
    <source>
        <dbReference type="EMBL" id="GLK68928.1"/>
    </source>
</evidence>
<protein>
    <submittedName>
        <fullName evidence="6">LysR family transcriptional regulator</fullName>
    </submittedName>
</protein>
<dbReference type="InterPro" id="IPR036388">
    <property type="entry name" value="WH-like_DNA-bd_sf"/>
</dbReference>
<dbReference type="AlphaFoldDB" id="A0A9W6J389"/>
<evidence type="ECO:0000256" key="3">
    <source>
        <dbReference type="ARBA" id="ARBA00023125"/>
    </source>
</evidence>
<dbReference type="EMBL" id="BSFI01000008">
    <property type="protein sequence ID" value="GLK68928.1"/>
    <property type="molecule type" value="Genomic_DNA"/>
</dbReference>
<dbReference type="PANTHER" id="PTHR30346:SF0">
    <property type="entry name" value="HCA OPERON TRANSCRIPTIONAL ACTIVATOR HCAR"/>
    <property type="match status" value="1"/>
</dbReference>
<dbReference type="Gene3D" id="1.10.10.10">
    <property type="entry name" value="Winged helix-like DNA-binding domain superfamily/Winged helix DNA-binding domain"/>
    <property type="match status" value="1"/>
</dbReference>
<evidence type="ECO:0000256" key="4">
    <source>
        <dbReference type="ARBA" id="ARBA00023163"/>
    </source>
</evidence>
<dbReference type="PRINTS" id="PR00039">
    <property type="entry name" value="HTHLYSR"/>
</dbReference>
<dbReference type="InterPro" id="IPR000847">
    <property type="entry name" value="LysR_HTH_N"/>
</dbReference>
<dbReference type="Pfam" id="PF00126">
    <property type="entry name" value="HTH_1"/>
    <property type="match status" value="1"/>
</dbReference>
<name>A0A9W6J389_9HYPH</name>
<evidence type="ECO:0000259" key="5">
    <source>
        <dbReference type="PROSITE" id="PS50931"/>
    </source>
</evidence>
<evidence type="ECO:0000256" key="1">
    <source>
        <dbReference type="ARBA" id="ARBA00009437"/>
    </source>
</evidence>
<sequence>MARAVGIFTPQAPSYAMRFTLRQLAYFVAAGETGSVTLASERVSISQPSISAAISQLEAEFGLQLFIRHHAQGLSLTPAGQRFLQAAKALLQQADSLHDVAHEVASAVAGPLQIGSFRTLSPLLIPGLCSGFLELYPRVRLNVTEGDEASLLANLRRAEINLALTYSIHVTNEIDFEPLAQLPTYILLATDHPLAGRRFLSLQELADEPFILLNMPLSQDYFRSLFTREGLTPNVVAQSDLPETVRSYVASGFGFSLMTSRPLNKSALNGLPLAYVRLKGDNAPMTLGMATLKGLKKTSATLAFEQYCREAISTDKLPGVAPWED</sequence>
<dbReference type="Pfam" id="PF03466">
    <property type="entry name" value="LysR_substrate"/>
    <property type="match status" value="1"/>
</dbReference>
<dbReference type="GO" id="GO:0003700">
    <property type="term" value="F:DNA-binding transcription factor activity"/>
    <property type="evidence" value="ECO:0007669"/>
    <property type="project" value="InterPro"/>
</dbReference>
<evidence type="ECO:0000313" key="7">
    <source>
        <dbReference type="Proteomes" id="UP001143372"/>
    </source>
</evidence>
<keyword evidence="2" id="KW-0805">Transcription regulation</keyword>
<keyword evidence="3" id="KW-0238">DNA-binding</keyword>
<dbReference type="PANTHER" id="PTHR30346">
    <property type="entry name" value="TRANSCRIPTIONAL DUAL REGULATOR HCAR-RELATED"/>
    <property type="match status" value="1"/>
</dbReference>
<gene>
    <name evidence="6" type="ORF">GCM10008179_25660</name>
</gene>
<dbReference type="InterPro" id="IPR005119">
    <property type="entry name" value="LysR_subst-bd"/>
</dbReference>
<comment type="caution">
    <text evidence="6">The sequence shown here is derived from an EMBL/GenBank/DDBJ whole genome shotgun (WGS) entry which is preliminary data.</text>
</comment>
<feature type="domain" description="HTH lysR-type" evidence="5">
    <location>
        <begin position="19"/>
        <end position="77"/>
    </location>
</feature>
<keyword evidence="4" id="KW-0804">Transcription</keyword>
<dbReference type="InterPro" id="IPR036390">
    <property type="entry name" value="WH_DNA-bd_sf"/>
</dbReference>
<proteinExistence type="inferred from homology"/>
<organism evidence="6 7">
    <name type="scientific">Hansschlegelia plantiphila</name>
    <dbReference type="NCBI Taxonomy" id="374655"/>
    <lineage>
        <taxon>Bacteria</taxon>
        <taxon>Pseudomonadati</taxon>
        <taxon>Pseudomonadota</taxon>
        <taxon>Alphaproteobacteria</taxon>
        <taxon>Hyphomicrobiales</taxon>
        <taxon>Methylopilaceae</taxon>
        <taxon>Hansschlegelia</taxon>
    </lineage>
</organism>
<reference evidence="6" key="2">
    <citation type="submission" date="2023-01" db="EMBL/GenBank/DDBJ databases">
        <authorList>
            <person name="Sun Q."/>
            <person name="Evtushenko L."/>
        </authorList>
    </citation>
    <scope>NUCLEOTIDE SEQUENCE</scope>
    <source>
        <strain evidence="6">VKM B-2347</strain>
    </source>
</reference>
<evidence type="ECO:0000256" key="2">
    <source>
        <dbReference type="ARBA" id="ARBA00023015"/>
    </source>
</evidence>
<dbReference type="SUPFAM" id="SSF53850">
    <property type="entry name" value="Periplasmic binding protein-like II"/>
    <property type="match status" value="1"/>
</dbReference>
<dbReference type="FunFam" id="1.10.10.10:FF:000001">
    <property type="entry name" value="LysR family transcriptional regulator"/>
    <property type="match status" value="1"/>
</dbReference>
<dbReference type="PROSITE" id="PS50931">
    <property type="entry name" value="HTH_LYSR"/>
    <property type="match status" value="1"/>
</dbReference>
<dbReference type="GO" id="GO:0003677">
    <property type="term" value="F:DNA binding"/>
    <property type="evidence" value="ECO:0007669"/>
    <property type="project" value="UniProtKB-KW"/>
</dbReference>
<reference evidence="6" key="1">
    <citation type="journal article" date="2014" name="Int. J. Syst. Evol. Microbiol.">
        <title>Complete genome sequence of Corynebacterium casei LMG S-19264T (=DSM 44701T), isolated from a smear-ripened cheese.</title>
        <authorList>
            <consortium name="US DOE Joint Genome Institute (JGI-PGF)"/>
            <person name="Walter F."/>
            <person name="Albersmeier A."/>
            <person name="Kalinowski J."/>
            <person name="Ruckert C."/>
        </authorList>
    </citation>
    <scope>NUCLEOTIDE SEQUENCE</scope>
    <source>
        <strain evidence="6">VKM B-2347</strain>
    </source>
</reference>
<dbReference type="Gene3D" id="3.40.190.10">
    <property type="entry name" value="Periplasmic binding protein-like II"/>
    <property type="match status" value="2"/>
</dbReference>
<dbReference type="SUPFAM" id="SSF46785">
    <property type="entry name" value="Winged helix' DNA-binding domain"/>
    <property type="match status" value="1"/>
</dbReference>
<dbReference type="GO" id="GO:0032993">
    <property type="term" value="C:protein-DNA complex"/>
    <property type="evidence" value="ECO:0007669"/>
    <property type="project" value="TreeGrafter"/>
</dbReference>
<dbReference type="Proteomes" id="UP001143372">
    <property type="component" value="Unassembled WGS sequence"/>
</dbReference>
<accession>A0A9W6J389</accession>
<comment type="similarity">
    <text evidence="1">Belongs to the LysR transcriptional regulatory family.</text>
</comment>
<keyword evidence="7" id="KW-1185">Reference proteome</keyword>